<keyword evidence="3" id="KW-0238">DNA-binding</keyword>
<reference evidence="5 6" key="1">
    <citation type="submission" date="2017-02" db="EMBL/GenBank/DDBJ databases">
        <authorList>
            <person name="Peterson S.W."/>
        </authorList>
    </citation>
    <scope>NUCLEOTIDE SEQUENCE [LARGE SCALE GENOMIC DNA]</scope>
    <source>
        <strain evidence="5 6">ATCC 49788</strain>
    </source>
</reference>
<dbReference type="EMBL" id="FUYB01000005">
    <property type="protein sequence ID" value="SKA76285.1"/>
    <property type="molecule type" value="Genomic_DNA"/>
</dbReference>
<evidence type="ECO:0000256" key="3">
    <source>
        <dbReference type="ARBA" id="ARBA00023125"/>
    </source>
</evidence>
<evidence type="ECO:0000313" key="5">
    <source>
        <dbReference type="EMBL" id="SKA76285.1"/>
    </source>
</evidence>
<sequence length="308" mass="34781">MLNLLRLYLSMPHSLPASLERIWLVDASIFVFRAWFIRNPLPKDTSGHPVNAVHGFLRFVYHLLQEQKPQHIGFAFDTSLQNSERKAIYPAYKANRSPAPEELKYQFKLCREFLEALGIIQAASTTHEADDLIGTWAVQQRSPERQIIIISGDKDLAQLLQQQDIWWDYNRRGALSAGGVKDSFGVWPEQIADQLAIAGDKADNIPGVPGVGMSTAAKLLKRFGSVDTMLVNLEQIGSMQVLGAKRLQQLITQHQASICLARQLTTINCQVPDVPFDLSRQAKDFVRLQELATLLKFSQEQYELWAKV</sequence>
<dbReference type="InterPro" id="IPR029060">
    <property type="entry name" value="PIN-like_dom_sf"/>
</dbReference>
<evidence type="ECO:0000259" key="4">
    <source>
        <dbReference type="SMART" id="SM00475"/>
    </source>
</evidence>
<keyword evidence="1" id="KW-0540">Nuclease</keyword>
<accession>A0A1T4WHA1</accession>
<keyword evidence="2" id="KW-0378">Hydrolase</keyword>
<dbReference type="InterPro" id="IPR002421">
    <property type="entry name" value="5-3_exonuclease"/>
</dbReference>
<dbReference type="AlphaFoldDB" id="A0A1T4WHA1"/>
<dbReference type="Pfam" id="PF01367">
    <property type="entry name" value="5_3_exonuc"/>
    <property type="match status" value="1"/>
</dbReference>
<dbReference type="Gene3D" id="1.10.150.20">
    <property type="entry name" value="5' to 3' exonuclease, C-terminal subdomain"/>
    <property type="match status" value="1"/>
</dbReference>
<evidence type="ECO:0000256" key="1">
    <source>
        <dbReference type="ARBA" id="ARBA00022722"/>
    </source>
</evidence>
<dbReference type="InterPro" id="IPR008918">
    <property type="entry name" value="HhH2"/>
</dbReference>
<dbReference type="InterPro" id="IPR020045">
    <property type="entry name" value="DNA_polI_H3TH"/>
</dbReference>
<evidence type="ECO:0000313" key="6">
    <source>
        <dbReference type="Proteomes" id="UP000190460"/>
    </source>
</evidence>
<dbReference type="InterPro" id="IPR038969">
    <property type="entry name" value="FEN"/>
</dbReference>
<evidence type="ECO:0000256" key="2">
    <source>
        <dbReference type="ARBA" id="ARBA00022801"/>
    </source>
</evidence>
<dbReference type="SMART" id="SM00279">
    <property type="entry name" value="HhH2"/>
    <property type="match status" value="1"/>
</dbReference>
<dbReference type="SUPFAM" id="SSF88723">
    <property type="entry name" value="PIN domain-like"/>
    <property type="match status" value="1"/>
</dbReference>
<dbReference type="GO" id="GO:0008409">
    <property type="term" value="F:5'-3' exonuclease activity"/>
    <property type="evidence" value="ECO:0007669"/>
    <property type="project" value="InterPro"/>
</dbReference>
<dbReference type="FunFam" id="1.10.150.20:FF:000003">
    <property type="entry name" value="DNA polymerase I"/>
    <property type="match status" value="1"/>
</dbReference>
<dbReference type="Proteomes" id="UP000190460">
    <property type="component" value="Unassembled WGS sequence"/>
</dbReference>
<organism evidence="5 6">
    <name type="scientific">Thiothrix eikelboomii</name>
    <dbReference type="NCBI Taxonomy" id="92487"/>
    <lineage>
        <taxon>Bacteria</taxon>
        <taxon>Pseudomonadati</taxon>
        <taxon>Pseudomonadota</taxon>
        <taxon>Gammaproteobacteria</taxon>
        <taxon>Thiotrichales</taxon>
        <taxon>Thiotrichaceae</taxon>
        <taxon>Thiothrix</taxon>
    </lineage>
</organism>
<dbReference type="Pfam" id="PF02739">
    <property type="entry name" value="5_3_exonuc_N"/>
    <property type="match status" value="1"/>
</dbReference>
<keyword evidence="6" id="KW-1185">Reference proteome</keyword>
<dbReference type="Gene3D" id="3.40.50.1010">
    <property type="entry name" value="5'-nuclease"/>
    <property type="match status" value="1"/>
</dbReference>
<dbReference type="SMART" id="SM00475">
    <property type="entry name" value="53EXOc"/>
    <property type="match status" value="1"/>
</dbReference>
<dbReference type="STRING" id="92487.SAMN02745130_01658"/>
<proteinExistence type="predicted"/>
<feature type="domain" description="5'-3' exonuclease" evidence="4">
    <location>
        <begin position="20"/>
        <end position="282"/>
    </location>
</feature>
<keyword evidence="5" id="KW-0269">Exonuclease</keyword>
<dbReference type="GO" id="GO:0017108">
    <property type="term" value="F:5'-flap endonuclease activity"/>
    <property type="evidence" value="ECO:0007669"/>
    <property type="project" value="InterPro"/>
</dbReference>
<dbReference type="GO" id="GO:0003677">
    <property type="term" value="F:DNA binding"/>
    <property type="evidence" value="ECO:0007669"/>
    <property type="project" value="UniProtKB-KW"/>
</dbReference>
<dbReference type="InterPro" id="IPR020046">
    <property type="entry name" value="5-3_exonucl_a-hlix_arch_N"/>
</dbReference>
<protein>
    <submittedName>
        <fullName evidence="5">5'-3' exonuclease</fullName>
    </submittedName>
</protein>
<dbReference type="InterPro" id="IPR036279">
    <property type="entry name" value="5-3_exonuclease_C_sf"/>
</dbReference>
<dbReference type="PANTHER" id="PTHR42646">
    <property type="entry name" value="FLAP ENDONUCLEASE XNI"/>
    <property type="match status" value="1"/>
</dbReference>
<dbReference type="GO" id="GO:0033567">
    <property type="term" value="P:DNA replication, Okazaki fragment processing"/>
    <property type="evidence" value="ECO:0007669"/>
    <property type="project" value="InterPro"/>
</dbReference>
<dbReference type="CDD" id="cd09898">
    <property type="entry name" value="H3TH_53EXO"/>
    <property type="match status" value="1"/>
</dbReference>
<name>A0A1T4WHA1_9GAMM</name>
<dbReference type="CDD" id="cd09859">
    <property type="entry name" value="PIN_53EXO"/>
    <property type="match status" value="1"/>
</dbReference>
<dbReference type="PANTHER" id="PTHR42646:SF2">
    <property type="entry name" value="5'-3' EXONUCLEASE FAMILY PROTEIN"/>
    <property type="match status" value="1"/>
</dbReference>
<gene>
    <name evidence="5" type="ORF">SAMN02745130_01658</name>
</gene>
<dbReference type="SUPFAM" id="SSF47807">
    <property type="entry name" value="5' to 3' exonuclease, C-terminal subdomain"/>
    <property type="match status" value="1"/>
</dbReference>